<evidence type="ECO:0000313" key="1">
    <source>
        <dbReference type="EMBL" id="MCZ0666565.1"/>
    </source>
</evidence>
<organism evidence="1 2">
    <name type="scientific">Mediterraneibacter gnavus</name>
    <name type="common">Ruminococcus gnavus</name>
    <dbReference type="NCBI Taxonomy" id="33038"/>
    <lineage>
        <taxon>Bacteria</taxon>
        <taxon>Bacillati</taxon>
        <taxon>Bacillota</taxon>
        <taxon>Clostridia</taxon>
        <taxon>Lachnospirales</taxon>
        <taxon>Lachnospiraceae</taxon>
        <taxon>Mediterraneibacter</taxon>
    </lineage>
</organism>
<protein>
    <submittedName>
        <fullName evidence="1">Uncharacterized protein</fullName>
    </submittedName>
</protein>
<proteinExistence type="predicted"/>
<name>A0A9Q4EXP1_MEDGN</name>
<dbReference type="AlphaFoldDB" id="A0A9Q4EXP1"/>
<comment type="caution">
    <text evidence="1">The sequence shown here is derived from an EMBL/GenBank/DDBJ whole genome shotgun (WGS) entry which is preliminary data.</text>
</comment>
<sequence>MKIGTLDLDPRYEYIIVYRDKRDSTINTWTLNESALQINYRQMKAGGNVEFLGIYKKLNDSQLLDVMTQ</sequence>
<gene>
    <name evidence="1" type="ORF">OZZ17_03315</name>
</gene>
<dbReference type="EMBL" id="JAPRAY010000003">
    <property type="protein sequence ID" value="MCZ0666565.1"/>
    <property type="molecule type" value="Genomic_DNA"/>
</dbReference>
<evidence type="ECO:0000313" key="2">
    <source>
        <dbReference type="Proteomes" id="UP001079535"/>
    </source>
</evidence>
<dbReference type="RefSeq" id="WP_268803368.1">
    <property type="nucleotide sequence ID" value="NZ_JAPRAY010000003.1"/>
</dbReference>
<accession>A0A9Q4EXP1</accession>
<dbReference type="Proteomes" id="UP001079535">
    <property type="component" value="Unassembled WGS sequence"/>
</dbReference>
<reference evidence="1" key="1">
    <citation type="submission" date="2022-11" db="EMBL/GenBank/DDBJ databases">
        <title>Temperate bacteriophages infecting mucin-degrading bacterium Ruminococcus gnavus from the human gut.</title>
        <authorList>
            <person name="Buttimer C."/>
        </authorList>
    </citation>
    <scope>NUCLEOTIDE SEQUENCE</scope>
    <source>
        <strain evidence="1">CCUG 49994</strain>
    </source>
</reference>